<evidence type="ECO:0000313" key="1">
    <source>
        <dbReference type="EMBL" id="OKA34390.1"/>
    </source>
</evidence>
<dbReference type="GO" id="GO:0045892">
    <property type="term" value="P:negative regulation of DNA-templated transcription"/>
    <property type="evidence" value="ECO:0007669"/>
    <property type="project" value="TreeGrafter"/>
</dbReference>
<dbReference type="EMBL" id="MPON01000010">
    <property type="protein sequence ID" value="OKA34390.1"/>
    <property type="molecule type" value="Genomic_DNA"/>
</dbReference>
<reference evidence="1 2" key="1">
    <citation type="submission" date="2016-11" db="EMBL/GenBank/DDBJ databases">
        <title>Identification of Bacillus cereus isolated from egg-white.</title>
        <authorList>
            <person name="Soni A."/>
            <person name="Oey I."/>
            <person name="Silcock P."/>
            <person name="Bremer P."/>
        </authorList>
    </citation>
    <scope>NUCLEOTIDE SEQUENCE [LARGE SCALE GENOMIC DNA]</scope>
    <source>
        <strain evidence="1 2">NZAS03</strain>
    </source>
</reference>
<dbReference type="PANTHER" id="PTHR37941">
    <property type="entry name" value="FUMARASE E-RELATED"/>
    <property type="match status" value="1"/>
</dbReference>
<dbReference type="Pfam" id="PF05068">
    <property type="entry name" value="MtlR"/>
    <property type="match status" value="1"/>
</dbReference>
<dbReference type="InterPro" id="IPR007761">
    <property type="entry name" value="MtlR-like"/>
</dbReference>
<dbReference type="Proteomes" id="UP000186535">
    <property type="component" value="Unassembled WGS sequence"/>
</dbReference>
<proteinExistence type="predicted"/>
<accession>A0A1C4C9Q1</accession>
<dbReference type="AlphaFoldDB" id="A0A1C4C9Q1"/>
<evidence type="ECO:0000313" key="2">
    <source>
        <dbReference type="Proteomes" id="UP000186535"/>
    </source>
</evidence>
<protein>
    <submittedName>
        <fullName evidence="1">Transcriptional regulator</fullName>
    </submittedName>
</protein>
<organism evidence="1 2">
    <name type="scientific">Bacillus cereus</name>
    <dbReference type="NCBI Taxonomy" id="1396"/>
    <lineage>
        <taxon>Bacteria</taxon>
        <taxon>Bacillati</taxon>
        <taxon>Bacillota</taxon>
        <taxon>Bacilli</taxon>
        <taxon>Bacillales</taxon>
        <taxon>Bacillaceae</taxon>
        <taxon>Bacillus</taxon>
        <taxon>Bacillus cereus group</taxon>
    </lineage>
</organism>
<dbReference type="PANTHER" id="PTHR37941:SF1">
    <property type="entry name" value="FUMARASE E-RELATED"/>
    <property type="match status" value="1"/>
</dbReference>
<dbReference type="SUPFAM" id="SSF158668">
    <property type="entry name" value="MtlR-like"/>
    <property type="match status" value="1"/>
</dbReference>
<dbReference type="Gene3D" id="1.20.120.330">
    <property type="entry name" value="Nucleotidyltransferases domain 2"/>
    <property type="match status" value="1"/>
</dbReference>
<comment type="caution">
    <text evidence="1">The sequence shown here is derived from an EMBL/GenBank/DDBJ whole genome shotgun (WGS) entry which is preliminary data.</text>
</comment>
<dbReference type="InterPro" id="IPR038026">
    <property type="entry name" value="MtlR-like_sf"/>
</dbReference>
<name>A0A1C4C9Q1_BACCE</name>
<sequence>MKNNYIERTNKANEYLIALEEFEKELENSSDRGLVLVCGSIIDQLLSDLLKIVLIESDSVEKDLFKGNSVLATFDAKIKMSFYLGLISKKEKLNIIYLQRIRNRFAHQFVNISFENNEIINVCNNFEIPKNCYLPQKIPTSKKSNGEWPRIDLNPIKRDTPAKDKFIFTFRYLYNALVNRMLLESFKKGEEYTNVFTAEDIVLGQIKIMEKSLVEADENIKDLKVTIPDFNEKITLFQNKLEDFKRRQREKPLQENEARIKSFEIDLEKLAKTSEVSMEKREKLIIEYEEYHELVDSTLKDFREIYEVIKNSIKK</sequence>
<gene>
    <name evidence="1" type="ORF">BJR07_22995</name>
</gene>
<dbReference type="RefSeq" id="WP_073518413.1">
    <property type="nucleotide sequence ID" value="NZ_MPOM01000003.1"/>
</dbReference>